<dbReference type="CDD" id="cd02165">
    <property type="entry name" value="NMNAT"/>
    <property type="match status" value="1"/>
</dbReference>
<protein>
    <recommendedName>
        <fullName evidence="11">Probable nicotinate-nucleotide adenylyltransferase</fullName>
        <ecNumber evidence="11">2.7.7.18</ecNumber>
    </recommendedName>
    <alternativeName>
        <fullName evidence="11">Deamido-NAD(+) diphosphorylase</fullName>
    </alternativeName>
    <alternativeName>
        <fullName evidence="11">Deamido-NAD(+) pyrophosphorylase</fullName>
    </alternativeName>
    <alternativeName>
        <fullName evidence="11">Nicotinate mononucleotide adenylyltransferase</fullName>
        <shortName evidence="11">NaMN adenylyltransferase</shortName>
    </alternativeName>
</protein>
<keyword evidence="9 11" id="KW-0520">NAD</keyword>
<evidence type="ECO:0000256" key="1">
    <source>
        <dbReference type="ARBA" id="ARBA00002324"/>
    </source>
</evidence>
<dbReference type="NCBIfam" id="TIGR00482">
    <property type="entry name" value="nicotinate (nicotinamide) nucleotide adenylyltransferase"/>
    <property type="match status" value="1"/>
</dbReference>
<keyword evidence="14" id="KW-1185">Reference proteome</keyword>
<dbReference type="PANTHER" id="PTHR39321">
    <property type="entry name" value="NICOTINATE-NUCLEOTIDE ADENYLYLTRANSFERASE-RELATED"/>
    <property type="match status" value="1"/>
</dbReference>
<keyword evidence="7 11" id="KW-0547">Nucleotide-binding</keyword>
<evidence type="ECO:0000259" key="12">
    <source>
        <dbReference type="Pfam" id="PF01467"/>
    </source>
</evidence>
<comment type="similarity">
    <text evidence="3 11">Belongs to the NadD family.</text>
</comment>
<dbReference type="InterPro" id="IPR005248">
    <property type="entry name" value="NadD/NMNAT"/>
</dbReference>
<comment type="function">
    <text evidence="1 11">Catalyzes the reversible adenylation of nicotinate mononucleotide (NaMN) to nicotinic acid adenine dinucleotide (NaAD).</text>
</comment>
<sequence length="189" mass="21923">MLGKKRPKINHLLVYGGSFDPLHLGHIGAIKLAARAIQADVFLLLPAFRNPFKQSTTHSTHRRIKWLKRALKMYIKNKRVKICMFEIRRNAPTPTIWSIHHLKKTYKIGKISFLLGADNLESLHTWDEFERLDDLVEFVFLKRKGFDVRGHKTLDLRIDVSSTQIRMGQAQEFVPFFSRVSKNSGSKGR</sequence>
<evidence type="ECO:0000256" key="11">
    <source>
        <dbReference type="HAMAP-Rule" id="MF_00244"/>
    </source>
</evidence>
<dbReference type="Gene3D" id="3.40.50.620">
    <property type="entry name" value="HUPs"/>
    <property type="match status" value="1"/>
</dbReference>
<dbReference type="SUPFAM" id="SSF52374">
    <property type="entry name" value="Nucleotidylyl transferase"/>
    <property type="match status" value="1"/>
</dbReference>
<evidence type="ECO:0000256" key="5">
    <source>
        <dbReference type="ARBA" id="ARBA00022679"/>
    </source>
</evidence>
<evidence type="ECO:0000256" key="7">
    <source>
        <dbReference type="ARBA" id="ARBA00022741"/>
    </source>
</evidence>
<dbReference type="NCBIfam" id="TIGR00125">
    <property type="entry name" value="cyt_tran_rel"/>
    <property type="match status" value="1"/>
</dbReference>
<keyword evidence="8 11" id="KW-0067">ATP-binding</keyword>
<evidence type="ECO:0000256" key="9">
    <source>
        <dbReference type="ARBA" id="ARBA00023027"/>
    </source>
</evidence>
<gene>
    <name evidence="11" type="primary">nadD</name>
    <name evidence="13" type="ORF">BBW65_00275</name>
</gene>
<dbReference type="STRING" id="222136.BBW65_00275"/>
<dbReference type="Proteomes" id="UP000092884">
    <property type="component" value="Chromosome"/>
</dbReference>
<keyword evidence="4 11" id="KW-0662">Pyridine nucleotide biosynthesis</keyword>
<evidence type="ECO:0000313" key="13">
    <source>
        <dbReference type="EMBL" id="ANV97349.1"/>
    </source>
</evidence>
<comment type="pathway">
    <text evidence="2 11">Cofactor biosynthesis; NAD(+) biosynthesis; deamido-NAD(+) from nicotinate D-ribonucleotide: step 1/1.</text>
</comment>
<dbReference type="GO" id="GO:0009435">
    <property type="term" value="P:NAD+ biosynthetic process"/>
    <property type="evidence" value="ECO:0007669"/>
    <property type="project" value="UniProtKB-UniRule"/>
</dbReference>
<comment type="catalytic activity">
    <reaction evidence="10 11">
        <text>nicotinate beta-D-ribonucleotide + ATP + H(+) = deamido-NAD(+) + diphosphate</text>
        <dbReference type="Rhea" id="RHEA:22860"/>
        <dbReference type="ChEBI" id="CHEBI:15378"/>
        <dbReference type="ChEBI" id="CHEBI:30616"/>
        <dbReference type="ChEBI" id="CHEBI:33019"/>
        <dbReference type="ChEBI" id="CHEBI:57502"/>
        <dbReference type="ChEBI" id="CHEBI:58437"/>
        <dbReference type="EC" id="2.7.7.18"/>
    </reaction>
</comment>
<accession>A0A1B1U3M0</accession>
<dbReference type="GO" id="GO:0004515">
    <property type="term" value="F:nicotinate-nucleotide adenylyltransferase activity"/>
    <property type="evidence" value="ECO:0007669"/>
    <property type="project" value="UniProtKB-UniRule"/>
</dbReference>
<feature type="domain" description="Cytidyltransferase-like" evidence="12">
    <location>
        <begin position="14"/>
        <end position="167"/>
    </location>
</feature>
<reference evidence="14" key="1">
    <citation type="submission" date="2016-07" db="EMBL/GenBank/DDBJ databases">
        <authorList>
            <person name="Florea S."/>
            <person name="Webb J.S."/>
            <person name="Jaromczyk J."/>
            <person name="Schardl C.L."/>
        </authorList>
    </citation>
    <scope>NUCLEOTIDE SEQUENCE [LARGE SCALE GENOMIC DNA]</scope>
    <source>
        <strain evidence="14">MIT 01-6242</strain>
    </source>
</reference>
<dbReference type="EC" id="2.7.7.18" evidence="11"/>
<name>A0A1B1U3M0_9HELI</name>
<dbReference type="Pfam" id="PF01467">
    <property type="entry name" value="CTP_transf_like"/>
    <property type="match status" value="1"/>
</dbReference>
<dbReference type="PANTHER" id="PTHR39321:SF3">
    <property type="entry name" value="PHOSPHOPANTETHEINE ADENYLYLTRANSFERASE"/>
    <property type="match status" value="1"/>
</dbReference>
<keyword evidence="5 11" id="KW-0808">Transferase</keyword>
<dbReference type="InterPro" id="IPR004821">
    <property type="entry name" value="Cyt_trans-like"/>
</dbReference>
<evidence type="ECO:0000256" key="2">
    <source>
        <dbReference type="ARBA" id="ARBA00005019"/>
    </source>
</evidence>
<dbReference type="AlphaFoldDB" id="A0A1B1U3M0"/>
<evidence type="ECO:0000256" key="10">
    <source>
        <dbReference type="ARBA" id="ARBA00048721"/>
    </source>
</evidence>
<dbReference type="OrthoDB" id="5295945at2"/>
<organism evidence="13 14">
    <name type="scientific">Helicobacter enhydrae</name>
    <dbReference type="NCBI Taxonomy" id="222136"/>
    <lineage>
        <taxon>Bacteria</taxon>
        <taxon>Pseudomonadati</taxon>
        <taxon>Campylobacterota</taxon>
        <taxon>Epsilonproteobacteria</taxon>
        <taxon>Campylobacterales</taxon>
        <taxon>Helicobacteraceae</taxon>
        <taxon>Helicobacter</taxon>
    </lineage>
</organism>
<dbReference type="UniPathway" id="UPA00253">
    <property type="reaction ID" value="UER00332"/>
</dbReference>
<evidence type="ECO:0000313" key="14">
    <source>
        <dbReference type="Proteomes" id="UP000092884"/>
    </source>
</evidence>
<evidence type="ECO:0000256" key="4">
    <source>
        <dbReference type="ARBA" id="ARBA00022642"/>
    </source>
</evidence>
<dbReference type="HAMAP" id="MF_00244">
    <property type="entry name" value="NaMN_adenylyltr"/>
    <property type="match status" value="1"/>
</dbReference>
<dbReference type="KEGG" id="het:BBW65_00275"/>
<dbReference type="InterPro" id="IPR014729">
    <property type="entry name" value="Rossmann-like_a/b/a_fold"/>
</dbReference>
<evidence type="ECO:0000256" key="6">
    <source>
        <dbReference type="ARBA" id="ARBA00022695"/>
    </source>
</evidence>
<dbReference type="EMBL" id="CP016503">
    <property type="protein sequence ID" value="ANV97349.1"/>
    <property type="molecule type" value="Genomic_DNA"/>
</dbReference>
<dbReference type="GO" id="GO:0005524">
    <property type="term" value="F:ATP binding"/>
    <property type="evidence" value="ECO:0007669"/>
    <property type="project" value="UniProtKB-KW"/>
</dbReference>
<proteinExistence type="inferred from homology"/>
<evidence type="ECO:0000256" key="3">
    <source>
        <dbReference type="ARBA" id="ARBA00009014"/>
    </source>
</evidence>
<dbReference type="RefSeq" id="WP_066338187.1">
    <property type="nucleotide sequence ID" value="NZ_CP016503.1"/>
</dbReference>
<evidence type="ECO:0000256" key="8">
    <source>
        <dbReference type="ARBA" id="ARBA00022840"/>
    </source>
</evidence>
<keyword evidence="6 11" id="KW-0548">Nucleotidyltransferase</keyword>